<organism evidence="1 2">
    <name type="scientific">Blattamonas nauphoetae</name>
    <dbReference type="NCBI Taxonomy" id="2049346"/>
    <lineage>
        <taxon>Eukaryota</taxon>
        <taxon>Metamonada</taxon>
        <taxon>Preaxostyla</taxon>
        <taxon>Oxymonadida</taxon>
        <taxon>Blattamonas</taxon>
    </lineage>
</organism>
<gene>
    <name evidence="1" type="ORF">BLNAU_9716</name>
</gene>
<proteinExistence type="predicted"/>
<name>A0ABQ9XV43_9EUKA</name>
<protein>
    <recommendedName>
        <fullName evidence="3">Right handed beta helix domain-containing protein</fullName>
    </recommendedName>
</protein>
<evidence type="ECO:0008006" key="3">
    <source>
        <dbReference type="Google" id="ProtNLM"/>
    </source>
</evidence>
<dbReference type="InterPro" id="IPR011050">
    <property type="entry name" value="Pectin_lyase_fold/virulence"/>
</dbReference>
<sequence length="320" mass="34565">MPRTVRPCGLVERHFDNCSTGADPWGLGGTIHLSGDLQEGHAHGKQLSVVDCILTDCTAIDRGAGVYHHSHFDLSIVSTTFERCACFRDSAVSVGGAIYCDVAEQETLTVEGTQFIECTSEHAGGAIFCRAPQFINISDTVFKNCHSGTTGAICIIPCSDDVRLTLLRVFFVGNSIGGDTTFFMMSLGYDDNTTKFPDIAIIRTDYGVSPKLTFDDSFTTTIPDPSGMFLRTYDPESGERSTGRSFDAEFNKIGPLLTAIPTASVNEETGKIELEIHGKTPPISQEYEVTVTEDAVGTTTTFRMLFSDGTGTLVSPSGRF</sequence>
<dbReference type="Proteomes" id="UP001281761">
    <property type="component" value="Unassembled WGS sequence"/>
</dbReference>
<keyword evidence="2" id="KW-1185">Reference proteome</keyword>
<reference evidence="1 2" key="1">
    <citation type="journal article" date="2022" name="bioRxiv">
        <title>Genomics of Preaxostyla Flagellates Illuminates Evolutionary Transitions and the Path Towards Mitochondrial Loss.</title>
        <authorList>
            <person name="Novak L.V.F."/>
            <person name="Treitli S.C."/>
            <person name="Pyrih J."/>
            <person name="Halakuc P."/>
            <person name="Pipaliya S.V."/>
            <person name="Vacek V."/>
            <person name="Brzon O."/>
            <person name="Soukal P."/>
            <person name="Eme L."/>
            <person name="Dacks J.B."/>
            <person name="Karnkowska A."/>
            <person name="Elias M."/>
            <person name="Hampl V."/>
        </authorList>
    </citation>
    <scope>NUCLEOTIDE SEQUENCE [LARGE SCALE GENOMIC DNA]</scope>
    <source>
        <strain evidence="1">NAU3</strain>
        <tissue evidence="1">Gut</tissue>
    </source>
</reference>
<dbReference type="SUPFAM" id="SSF51126">
    <property type="entry name" value="Pectin lyase-like"/>
    <property type="match status" value="1"/>
</dbReference>
<evidence type="ECO:0000313" key="1">
    <source>
        <dbReference type="EMBL" id="KAK2955325.1"/>
    </source>
</evidence>
<comment type="caution">
    <text evidence="1">The sequence shown here is derived from an EMBL/GenBank/DDBJ whole genome shotgun (WGS) entry which is preliminary data.</text>
</comment>
<accession>A0ABQ9XV43</accession>
<evidence type="ECO:0000313" key="2">
    <source>
        <dbReference type="Proteomes" id="UP001281761"/>
    </source>
</evidence>
<dbReference type="EMBL" id="JARBJD010000068">
    <property type="protein sequence ID" value="KAK2955325.1"/>
    <property type="molecule type" value="Genomic_DNA"/>
</dbReference>